<protein>
    <submittedName>
        <fullName evidence="1">Uncharacterized protein</fullName>
    </submittedName>
</protein>
<dbReference type="EMBL" id="CP026108">
    <property type="protein sequence ID" value="AUT75600.1"/>
    <property type="molecule type" value="Genomic_DNA"/>
</dbReference>
<dbReference type="Proteomes" id="UP000236649">
    <property type="component" value="Chromosome 4"/>
</dbReference>
<evidence type="ECO:0000313" key="2">
    <source>
        <dbReference type="Proteomes" id="UP000236649"/>
    </source>
</evidence>
<proteinExistence type="predicted"/>
<organism evidence="1 2">
    <name type="scientific">Paraburkholderia hospita</name>
    <dbReference type="NCBI Taxonomy" id="169430"/>
    <lineage>
        <taxon>Bacteria</taxon>
        <taxon>Pseudomonadati</taxon>
        <taxon>Pseudomonadota</taxon>
        <taxon>Betaproteobacteria</taxon>
        <taxon>Burkholderiales</taxon>
        <taxon>Burkholderiaceae</taxon>
        <taxon>Paraburkholderia</taxon>
    </lineage>
</organism>
<dbReference type="AlphaFoldDB" id="A0AAN1JKU2"/>
<sequence>MKSAAWLFSGQSTGICRHGSLPTPLSSAGALTGEARWRKDDAEVAVTAFRLQLGMLLRDLPVGTVAELGDLCVAWWGGKDLVFAHLRDDGTRPVEREFDLDDCEWRARREAFLAWLKEPRYGSRAEVRDWVSRQRQL</sequence>
<accession>A0AAN1JKU2</accession>
<reference evidence="1 2" key="1">
    <citation type="submission" date="2018-01" db="EMBL/GenBank/DDBJ databases">
        <title>Species boundaries and ecological features among Paraburkholderia terrae DSMZ17804T, P. hospita DSMZ17164T and P. caribensis DSMZ13236T.</title>
        <authorList>
            <person name="Pratama A.A."/>
        </authorList>
    </citation>
    <scope>NUCLEOTIDE SEQUENCE [LARGE SCALE GENOMIC DNA]</scope>
    <source>
        <strain evidence="1 2">DSM 17164</strain>
    </source>
</reference>
<evidence type="ECO:0000313" key="1">
    <source>
        <dbReference type="EMBL" id="AUT75600.1"/>
    </source>
</evidence>
<name>A0AAN1JKU2_9BURK</name>
<gene>
    <name evidence="1" type="ORF">C2L64_45385</name>
</gene>
<dbReference type="KEGG" id="phs:C2L64_45385"/>